<dbReference type="GeneID" id="62227075"/>
<accession>A0ABQ7J383</accession>
<evidence type="ECO:0000313" key="2">
    <source>
        <dbReference type="Proteomes" id="UP000783213"/>
    </source>
</evidence>
<dbReference type="EMBL" id="RCSX01000001">
    <property type="protein sequence ID" value="KAF7940173.1"/>
    <property type="molecule type" value="Genomic_DNA"/>
</dbReference>
<dbReference type="RefSeq" id="XP_038815595.1">
    <property type="nucleotide sequence ID" value="XM_038947918.1"/>
</dbReference>
<dbReference type="Proteomes" id="UP000783213">
    <property type="component" value="Unassembled WGS sequence"/>
</dbReference>
<proteinExistence type="predicted"/>
<keyword evidence="2" id="KW-1185">Reference proteome</keyword>
<protein>
    <submittedName>
        <fullName evidence="1">Uncharacterized protein</fullName>
    </submittedName>
</protein>
<gene>
    <name evidence="1" type="ORF">EAE98_000300</name>
</gene>
<organism evidence="1 2">
    <name type="scientific">Botrytis deweyae</name>
    <dbReference type="NCBI Taxonomy" id="2478750"/>
    <lineage>
        <taxon>Eukaryota</taxon>
        <taxon>Fungi</taxon>
        <taxon>Dikarya</taxon>
        <taxon>Ascomycota</taxon>
        <taxon>Pezizomycotina</taxon>
        <taxon>Leotiomycetes</taxon>
        <taxon>Helotiales</taxon>
        <taxon>Sclerotiniaceae</taxon>
        <taxon>Botrytis</taxon>
    </lineage>
</organism>
<sequence>MSEEDRINFGVPGVLDVPEWGALGFFYGVGVPGFAYDGSRAMDALQLNHDLIFRLEELRGLGIFSPMIHDYHITTVMIFKKRLLGEIVMEMEIEISSDSKSSSSIRNAVSSVILSPPKVYLSSWLLQTFKPVKWDYPRSRGLLPPKLQPLLTTQLFGLIFTNYLMFTNDQLPSLSKSFKNVKVEAEFSYNFHTNFGLHILHRSSILGSDVEIRMFRLGFGKRTSKERPNFEGREKKSKATNYEVYQITVP</sequence>
<comment type="caution">
    <text evidence="1">The sequence shown here is derived from an EMBL/GenBank/DDBJ whole genome shotgun (WGS) entry which is preliminary data.</text>
</comment>
<name>A0ABQ7J383_9HELO</name>
<reference evidence="1 2" key="1">
    <citation type="journal article" date="2020" name="Genome Biol. Evol.">
        <title>Comparative genomics of Sclerotiniaceae.</title>
        <authorList>
            <person name="Valero Jimenez C.A."/>
            <person name="Steentjes M."/>
            <person name="Scholten O.E."/>
            <person name="Van Kan J.A.L."/>
        </authorList>
    </citation>
    <scope>NUCLEOTIDE SEQUENCE [LARGE SCALE GENOMIC DNA]</scope>
    <source>
        <strain evidence="1 2">B1</strain>
    </source>
</reference>
<evidence type="ECO:0000313" key="1">
    <source>
        <dbReference type="EMBL" id="KAF7940173.1"/>
    </source>
</evidence>